<dbReference type="PANTHER" id="PTHR37946:SF1">
    <property type="entry name" value="SLL1969 PROTEIN"/>
    <property type="match status" value="1"/>
</dbReference>
<evidence type="ECO:0000313" key="2">
    <source>
        <dbReference type="EMBL" id="QCF27077.1"/>
    </source>
</evidence>
<feature type="domain" description="AB hydrolase-1" evidence="1">
    <location>
        <begin position="48"/>
        <end position="197"/>
    </location>
</feature>
<dbReference type="Gene3D" id="3.40.50.1820">
    <property type="entry name" value="alpha/beta hydrolase"/>
    <property type="match status" value="1"/>
</dbReference>
<reference evidence="2 3" key="1">
    <citation type="submission" date="2018-07" db="EMBL/GenBank/DDBJ databases">
        <title>Marsedoiliclastica nanhaica gen. nov. sp. nov., a novel marine hydrocarbonoclastic bacterium isolated from an in-situ enriched hydrocarbon-degrading consortium in deep-sea sediment.</title>
        <authorList>
            <person name="Dong C."/>
            <person name="Ma T."/>
            <person name="Liu R."/>
            <person name="Shao Z."/>
        </authorList>
    </citation>
    <scope>NUCLEOTIDE SEQUENCE [LARGE SCALE GENOMIC DNA]</scope>
    <source>
        <strain evidence="3">soil36-7</strain>
    </source>
</reference>
<dbReference type="EMBL" id="CP031093">
    <property type="protein sequence ID" value="QCF27077.1"/>
    <property type="molecule type" value="Genomic_DNA"/>
</dbReference>
<evidence type="ECO:0000313" key="3">
    <source>
        <dbReference type="Proteomes" id="UP000298049"/>
    </source>
</evidence>
<sequence>MDLIEYETILPPRVRNRLREFGVVMDMARLPFAYLRPRHKARPKHRIILLPGYGAGDLSLKPLAMFLRRSGFNVRTWGLGLNDASMSRLYPRVRDRVRSEYERYGQPVILLGWSMGGVLAREVTRDHPEWVEHVITLGSPIIGGPKYTIFARLYQSRGRDLDQVEERIKARYRKPIERPVTALYSRTDGVVSWEACIDKWSPTVEHREVASSHIGMGFSRKVFDILLDLLDDVVEKKADVN</sequence>
<evidence type="ECO:0000259" key="1">
    <source>
        <dbReference type="Pfam" id="PF12697"/>
    </source>
</evidence>
<proteinExistence type="predicted"/>
<dbReference type="Proteomes" id="UP000298049">
    <property type="component" value="Chromosome"/>
</dbReference>
<dbReference type="PANTHER" id="PTHR37946">
    <property type="entry name" value="SLL1969 PROTEIN"/>
    <property type="match status" value="1"/>
</dbReference>
<accession>A0A4P7XM40</accession>
<name>A0A4P7XM40_9ALTE</name>
<dbReference type="InterPro" id="IPR029058">
    <property type="entry name" value="AB_hydrolase_fold"/>
</dbReference>
<dbReference type="InterPro" id="IPR000073">
    <property type="entry name" value="AB_hydrolase_1"/>
</dbReference>
<keyword evidence="3" id="KW-1185">Reference proteome</keyword>
<dbReference type="RefSeq" id="WP_136549781.1">
    <property type="nucleotide sequence ID" value="NZ_CP031093.1"/>
</dbReference>
<organism evidence="2 3">
    <name type="scientific">Hydrocarboniclastica marina</name>
    <dbReference type="NCBI Taxonomy" id="2259620"/>
    <lineage>
        <taxon>Bacteria</taxon>
        <taxon>Pseudomonadati</taxon>
        <taxon>Pseudomonadota</taxon>
        <taxon>Gammaproteobacteria</taxon>
        <taxon>Alteromonadales</taxon>
        <taxon>Alteromonadaceae</taxon>
        <taxon>Hydrocarboniclastica</taxon>
    </lineage>
</organism>
<dbReference type="Pfam" id="PF12697">
    <property type="entry name" value="Abhydrolase_6"/>
    <property type="match status" value="1"/>
</dbReference>
<dbReference type="KEGG" id="hmi:soil367_14680"/>
<dbReference type="OrthoDB" id="345573at2"/>
<dbReference type="SUPFAM" id="SSF53474">
    <property type="entry name" value="alpha/beta-Hydrolases"/>
    <property type="match status" value="1"/>
</dbReference>
<gene>
    <name evidence="2" type="ORF">soil367_14680</name>
</gene>
<protein>
    <recommendedName>
        <fullName evidence="1">AB hydrolase-1 domain-containing protein</fullName>
    </recommendedName>
</protein>
<dbReference type="AlphaFoldDB" id="A0A4P7XM40"/>